<proteinExistence type="inferred from homology"/>
<comment type="catalytic activity">
    <reaction evidence="3">
        <text>N-terminal N-formyl-L-methionyl-[peptide] + H2O = N-terminal L-methionyl-[peptide] + formate</text>
        <dbReference type="Rhea" id="RHEA:24420"/>
        <dbReference type="Rhea" id="RHEA-COMP:10639"/>
        <dbReference type="Rhea" id="RHEA-COMP:10640"/>
        <dbReference type="ChEBI" id="CHEBI:15377"/>
        <dbReference type="ChEBI" id="CHEBI:15740"/>
        <dbReference type="ChEBI" id="CHEBI:49298"/>
        <dbReference type="ChEBI" id="CHEBI:64731"/>
        <dbReference type="EC" id="3.5.1.88"/>
    </reaction>
</comment>
<dbReference type="Gene3D" id="3.90.45.10">
    <property type="entry name" value="Peptide deformylase"/>
    <property type="match status" value="1"/>
</dbReference>
<feature type="active site" evidence="3">
    <location>
        <position position="138"/>
    </location>
</feature>
<dbReference type="InterPro" id="IPR036821">
    <property type="entry name" value="Peptide_deformylase_sf"/>
</dbReference>
<reference evidence="4" key="2">
    <citation type="journal article" date="2021" name="PeerJ">
        <title>Extensive microbial diversity within the chicken gut microbiome revealed by metagenomics and culture.</title>
        <authorList>
            <person name="Gilroy R."/>
            <person name="Ravi A."/>
            <person name="Getino M."/>
            <person name="Pursley I."/>
            <person name="Horton D.L."/>
            <person name="Alikhan N.F."/>
            <person name="Baker D."/>
            <person name="Gharbi K."/>
            <person name="Hall N."/>
            <person name="Watson M."/>
            <person name="Adriaenssens E.M."/>
            <person name="Foster-Nyarko E."/>
            <person name="Jarju S."/>
            <person name="Secka A."/>
            <person name="Antonio M."/>
            <person name="Oren A."/>
            <person name="Chaudhuri R.R."/>
            <person name="La Ragione R."/>
            <person name="Hildebrand F."/>
            <person name="Pallen M.J."/>
        </authorList>
    </citation>
    <scope>NUCLEOTIDE SEQUENCE</scope>
    <source>
        <strain evidence="4">ChiHecec3B27-6122</strain>
    </source>
</reference>
<organism evidence="4 5">
    <name type="scientific">Candidatus Scatomorpha pullistercoris</name>
    <dbReference type="NCBI Taxonomy" id="2840929"/>
    <lineage>
        <taxon>Bacteria</taxon>
        <taxon>Bacillati</taxon>
        <taxon>Bacillota</taxon>
        <taxon>Clostridia</taxon>
        <taxon>Eubacteriales</taxon>
        <taxon>Candidatus Scatomorpha</taxon>
    </lineage>
</organism>
<comment type="similarity">
    <text evidence="1 3">Belongs to the polypeptide deformylase family.</text>
</comment>
<keyword evidence="2 3" id="KW-0408">Iron</keyword>
<dbReference type="PANTHER" id="PTHR10458:SF22">
    <property type="entry name" value="PEPTIDE DEFORMYLASE"/>
    <property type="match status" value="1"/>
</dbReference>
<dbReference type="GO" id="GO:0046872">
    <property type="term" value="F:metal ion binding"/>
    <property type="evidence" value="ECO:0007669"/>
    <property type="project" value="UniProtKB-KW"/>
</dbReference>
<gene>
    <name evidence="3 4" type="primary">def</name>
    <name evidence="4" type="ORF">IAD42_05520</name>
</gene>
<feature type="binding site" evidence="3">
    <location>
        <position position="137"/>
    </location>
    <ligand>
        <name>Fe cation</name>
        <dbReference type="ChEBI" id="CHEBI:24875"/>
    </ligand>
</feature>
<feature type="binding site" evidence="3">
    <location>
        <position position="141"/>
    </location>
    <ligand>
        <name>Fe cation</name>
        <dbReference type="ChEBI" id="CHEBI:24875"/>
    </ligand>
</feature>
<dbReference type="GO" id="GO:0042586">
    <property type="term" value="F:peptide deformylase activity"/>
    <property type="evidence" value="ECO:0007669"/>
    <property type="project" value="UniProtKB-UniRule"/>
</dbReference>
<evidence type="ECO:0000256" key="1">
    <source>
        <dbReference type="ARBA" id="ARBA00010759"/>
    </source>
</evidence>
<dbReference type="Proteomes" id="UP000886876">
    <property type="component" value="Unassembled WGS sequence"/>
</dbReference>
<name>A0A9D1G581_9FIRM</name>
<dbReference type="Pfam" id="PF01327">
    <property type="entry name" value="Pep_deformylase"/>
    <property type="match status" value="1"/>
</dbReference>
<evidence type="ECO:0000256" key="3">
    <source>
        <dbReference type="HAMAP-Rule" id="MF_00163"/>
    </source>
</evidence>
<dbReference type="CDD" id="cd00487">
    <property type="entry name" value="Pep_deformylase"/>
    <property type="match status" value="1"/>
</dbReference>
<dbReference type="NCBIfam" id="TIGR00079">
    <property type="entry name" value="pept_deformyl"/>
    <property type="match status" value="1"/>
</dbReference>
<comment type="function">
    <text evidence="3">Removes the formyl group from the N-terminal Met of newly synthesized proteins. Requires at least a dipeptide for an efficient rate of reaction. N-terminal L-methionine is a prerequisite for activity but the enzyme has broad specificity at other positions.</text>
</comment>
<comment type="caution">
    <text evidence="4">The sequence shown here is derived from an EMBL/GenBank/DDBJ whole genome shotgun (WGS) entry which is preliminary data.</text>
</comment>
<dbReference type="HAMAP" id="MF_00163">
    <property type="entry name" value="Pep_deformylase"/>
    <property type="match status" value="1"/>
</dbReference>
<reference evidence="4" key="1">
    <citation type="submission" date="2020-10" db="EMBL/GenBank/DDBJ databases">
        <authorList>
            <person name="Gilroy R."/>
        </authorList>
    </citation>
    <scope>NUCLEOTIDE SEQUENCE</scope>
    <source>
        <strain evidence="4">ChiHecec3B27-6122</strain>
    </source>
</reference>
<evidence type="ECO:0000256" key="2">
    <source>
        <dbReference type="ARBA" id="ARBA00023004"/>
    </source>
</evidence>
<feature type="binding site" evidence="3">
    <location>
        <position position="95"/>
    </location>
    <ligand>
        <name>Fe cation</name>
        <dbReference type="ChEBI" id="CHEBI:24875"/>
    </ligand>
</feature>
<protein>
    <recommendedName>
        <fullName evidence="3">Peptide deformylase</fullName>
        <shortName evidence="3">PDF</shortName>
        <ecNumber evidence="3">3.5.1.88</ecNumber>
    </recommendedName>
    <alternativeName>
        <fullName evidence="3">Polypeptide deformylase</fullName>
    </alternativeName>
</protein>
<dbReference type="AlphaFoldDB" id="A0A9D1G581"/>
<dbReference type="InterPro" id="IPR023635">
    <property type="entry name" value="Peptide_deformylase"/>
</dbReference>
<dbReference type="PIRSF" id="PIRSF004749">
    <property type="entry name" value="Pep_def"/>
    <property type="match status" value="1"/>
</dbReference>
<dbReference type="EMBL" id="DVJS01000135">
    <property type="protein sequence ID" value="HIS97416.1"/>
    <property type="molecule type" value="Genomic_DNA"/>
</dbReference>
<keyword evidence="3" id="KW-0648">Protein biosynthesis</keyword>
<evidence type="ECO:0000313" key="4">
    <source>
        <dbReference type="EMBL" id="HIS97416.1"/>
    </source>
</evidence>
<comment type="cofactor">
    <cofactor evidence="3">
        <name>Fe(2+)</name>
        <dbReference type="ChEBI" id="CHEBI:29033"/>
    </cofactor>
    <text evidence="3">Binds 1 Fe(2+) ion.</text>
</comment>
<dbReference type="SUPFAM" id="SSF56420">
    <property type="entry name" value="Peptide deformylase"/>
    <property type="match status" value="1"/>
</dbReference>
<dbReference type="PANTHER" id="PTHR10458">
    <property type="entry name" value="PEPTIDE DEFORMYLASE"/>
    <property type="match status" value="1"/>
</dbReference>
<accession>A0A9D1G581</accession>
<evidence type="ECO:0000313" key="5">
    <source>
        <dbReference type="Proteomes" id="UP000886876"/>
    </source>
</evidence>
<sequence>MALRKIVTSEDASLYKHCREVTKFDERLHTLLDDMRDTLESADGVGLAAPQVGVLRRAVIVLETNVPEGEHPYVIELINPEIVEKSGEQYGPEGCLSVPGRYGLVERPMEVMVRAQDRYGKSFEVKGEGLTARCFCHELDHLEGVVFTSIADRMLTNEELETGSWMDDEDTEDVAE</sequence>
<dbReference type="GO" id="GO:0006412">
    <property type="term" value="P:translation"/>
    <property type="evidence" value="ECO:0007669"/>
    <property type="project" value="UniProtKB-UniRule"/>
</dbReference>
<keyword evidence="3 4" id="KW-0378">Hydrolase</keyword>
<dbReference type="EC" id="3.5.1.88" evidence="3"/>
<dbReference type="NCBIfam" id="NF001159">
    <property type="entry name" value="PRK00150.1-3"/>
    <property type="match status" value="1"/>
</dbReference>
<keyword evidence="3" id="KW-0479">Metal-binding</keyword>
<dbReference type="PRINTS" id="PR01576">
    <property type="entry name" value="PDEFORMYLASE"/>
</dbReference>